<name>A0ABT9QU52_9ACTN</name>
<gene>
    <name evidence="2" type="ORF">J2853_009578</name>
</gene>
<evidence type="ECO:0000313" key="2">
    <source>
        <dbReference type="EMBL" id="MDP9850282.1"/>
    </source>
</evidence>
<keyword evidence="1" id="KW-1133">Transmembrane helix</keyword>
<keyword evidence="1" id="KW-0472">Membrane</keyword>
<reference evidence="2 3" key="1">
    <citation type="submission" date="2023-07" db="EMBL/GenBank/DDBJ databases">
        <title>Sequencing the genomes of 1000 actinobacteria strains.</title>
        <authorList>
            <person name="Klenk H.-P."/>
        </authorList>
    </citation>
    <scope>NUCLEOTIDE SEQUENCE [LARGE SCALE GENOMIC DNA]</scope>
    <source>
        <strain evidence="2 3">DSM 46740</strain>
    </source>
</reference>
<evidence type="ECO:0008006" key="4">
    <source>
        <dbReference type="Google" id="ProtNLM"/>
    </source>
</evidence>
<dbReference type="RefSeq" id="WP_307569221.1">
    <property type="nucleotide sequence ID" value="NZ_JAUSQU010000002.1"/>
</dbReference>
<keyword evidence="1" id="KW-0812">Transmembrane</keyword>
<evidence type="ECO:0000313" key="3">
    <source>
        <dbReference type="Proteomes" id="UP001225356"/>
    </source>
</evidence>
<dbReference type="Proteomes" id="UP001225356">
    <property type="component" value="Unassembled WGS sequence"/>
</dbReference>
<comment type="caution">
    <text evidence="2">The sequence shown here is derived from an EMBL/GenBank/DDBJ whole genome shotgun (WGS) entry which is preliminary data.</text>
</comment>
<sequence>MSQIPGEPMWTDVVSAFGTLTSGLISVAALVVAGLAWRATRVQALMSQETSADTQRSADGTQDQAHTAREQLEHAEKVRREQLEPYVVVDIQPSIHNTQAFVLVIENIGPTVARNVKITFDPPVERLMEQRESSFGRFKLAETYIFTKGIPFMPPGRRIELLFDITFERLNSTLDMFYEVTVEAEWTEGRVEPMKYPIDLALYQEWELLGLKNINDGVRVLEEVRNKLGEIKNKLPSNGVGSGVLADRSHQREAHKSSTRARLAAILGRR</sequence>
<keyword evidence="3" id="KW-1185">Reference proteome</keyword>
<proteinExistence type="predicted"/>
<dbReference type="EMBL" id="JAUSQU010000002">
    <property type="protein sequence ID" value="MDP9850282.1"/>
    <property type="molecule type" value="Genomic_DNA"/>
</dbReference>
<feature type="transmembrane region" description="Helical" evidence="1">
    <location>
        <begin position="16"/>
        <end position="37"/>
    </location>
</feature>
<accession>A0ABT9QU52</accession>
<protein>
    <recommendedName>
        <fullName evidence="4">DUF4352 domain-containing protein</fullName>
    </recommendedName>
</protein>
<evidence type="ECO:0000256" key="1">
    <source>
        <dbReference type="SAM" id="Phobius"/>
    </source>
</evidence>
<organism evidence="2 3">
    <name type="scientific">Streptosporangium lutulentum</name>
    <dbReference type="NCBI Taxonomy" id="1461250"/>
    <lineage>
        <taxon>Bacteria</taxon>
        <taxon>Bacillati</taxon>
        <taxon>Actinomycetota</taxon>
        <taxon>Actinomycetes</taxon>
        <taxon>Streptosporangiales</taxon>
        <taxon>Streptosporangiaceae</taxon>
        <taxon>Streptosporangium</taxon>
    </lineage>
</organism>